<dbReference type="RefSeq" id="WP_080867981.1">
    <property type="nucleotide sequence ID" value="NZ_LT009733.1"/>
</dbReference>
<dbReference type="Pfam" id="PF05708">
    <property type="entry name" value="Peptidase_C92"/>
    <property type="match status" value="1"/>
</dbReference>
<dbReference type="Proteomes" id="UP000191897">
    <property type="component" value="Unassembled WGS sequence"/>
</dbReference>
<evidence type="ECO:0000313" key="1">
    <source>
        <dbReference type="EMBL" id="CUX67349.1"/>
    </source>
</evidence>
<dbReference type="InterPro" id="IPR024453">
    <property type="entry name" value="Peptidase_C92"/>
</dbReference>
<proteinExistence type="predicted"/>
<accession>A0A1S7SE49</accession>
<evidence type="ECO:0008006" key="3">
    <source>
        <dbReference type="Google" id="ProtNLM"/>
    </source>
</evidence>
<name>A0A1S7SE49_AGRTU</name>
<dbReference type="SUPFAM" id="SSF54001">
    <property type="entry name" value="Cysteine proteinases"/>
    <property type="match status" value="1"/>
</dbReference>
<evidence type="ECO:0000313" key="2">
    <source>
        <dbReference type="Proteomes" id="UP000191897"/>
    </source>
</evidence>
<dbReference type="InterPro" id="IPR038765">
    <property type="entry name" value="Papain-like_cys_pep_sf"/>
</dbReference>
<dbReference type="EMBL" id="FBWC01000041">
    <property type="protein sequence ID" value="CUX67349.1"/>
    <property type="molecule type" value="Genomic_DNA"/>
</dbReference>
<gene>
    <name evidence="1" type="ORF">AGR4C_pb20109</name>
</gene>
<dbReference type="Gene3D" id="3.90.1720.10">
    <property type="entry name" value="endopeptidase domain like (from Nostoc punctiforme)"/>
    <property type="match status" value="1"/>
</dbReference>
<reference evidence="1 2" key="1">
    <citation type="submission" date="2016-01" db="EMBL/GenBank/DDBJ databases">
        <authorList>
            <person name="Oliw E.H."/>
        </authorList>
    </citation>
    <scope>NUCLEOTIDE SEQUENCE [LARGE SCALE GENOMIC DNA]</scope>
    <source>
        <strain evidence="1 2">Kerr 14</strain>
    </source>
</reference>
<dbReference type="AlphaFoldDB" id="A0A1S7SE49"/>
<protein>
    <recommendedName>
        <fullName evidence="3">Permuted papain-like amidase enzyme, YaeF/YiiX, C92 family</fullName>
    </recommendedName>
</protein>
<organism evidence="1 2">
    <name type="scientific">Agrobacterium tumefaciens str. Kerr 14</name>
    <dbReference type="NCBI Taxonomy" id="1183424"/>
    <lineage>
        <taxon>Bacteria</taxon>
        <taxon>Pseudomonadati</taxon>
        <taxon>Pseudomonadota</taxon>
        <taxon>Alphaproteobacteria</taxon>
        <taxon>Hyphomicrobiales</taxon>
        <taxon>Rhizobiaceae</taxon>
        <taxon>Rhizobium/Agrobacterium group</taxon>
        <taxon>Agrobacterium</taxon>
        <taxon>Agrobacterium tumefaciens complex</taxon>
    </lineage>
</organism>
<sequence>MKRITIESLRPGDIILTARPGKGSKFIRGMTGGLVSHAMICVEQGSFIDSTMDGVQARNVQREFFENDENVFAFRLKSPLPDHLVSQVVDYARSQIGTRYSLAEAVVLVTGGPRLRTKRLFCSRLVARAYQSVGIQLVPDQDYCSPEDLRISPLLVELELQIETIAQDEIEAMARRPNPIAMTHTVQNQVLDFARSLDASVETFQDLDQVINDHPEWNSRIADVLQRSGYLDLWRYELETHPWRYDHATMATMTGLEIQQELRLYCVDTVKEAYSGGIRFAVNLAHYNQRHLASPRRSWQLLIGLYETLVRNDHSRREVARSWLAKTYPADLKLHMERIEPHSEMWFAIVDRVEPRLGALARIVIANEKSKMVCSSCGDEPTTDYRIANAAEAMPGVPSLRLCNDCVNIRRGFGERLEPLS</sequence>